<evidence type="ECO:0000256" key="1">
    <source>
        <dbReference type="SAM" id="Phobius"/>
    </source>
</evidence>
<dbReference type="EMBL" id="UOEI01000147">
    <property type="protein sequence ID" value="VAV95412.1"/>
    <property type="molecule type" value="Genomic_DNA"/>
</dbReference>
<feature type="transmembrane region" description="Helical" evidence="1">
    <location>
        <begin position="62"/>
        <end position="80"/>
    </location>
</feature>
<evidence type="ECO:0000313" key="2">
    <source>
        <dbReference type="EMBL" id="VAV95412.1"/>
    </source>
</evidence>
<dbReference type="GO" id="GO:0008444">
    <property type="term" value="F:CDP-diacylglycerol-glycerol-3-phosphate 3-phosphatidyltransferase activity"/>
    <property type="evidence" value="ECO:0007669"/>
    <property type="project" value="UniProtKB-EC"/>
</dbReference>
<sequence length="94" mass="10469">WVAFIIIGREIAIMGLRSVAALDQDTVPPSMWGKSKATVQFTAISLAILGLDILIGPWRLDQWFMAAAVIVTLISAGDYFSRFRSVLSRRDRTE</sequence>
<reference evidence="2" key="1">
    <citation type="submission" date="2018-06" db="EMBL/GenBank/DDBJ databases">
        <authorList>
            <person name="Zhirakovskaya E."/>
        </authorList>
    </citation>
    <scope>NUCLEOTIDE SEQUENCE</scope>
</reference>
<dbReference type="GO" id="GO:0016020">
    <property type="term" value="C:membrane"/>
    <property type="evidence" value="ECO:0007669"/>
    <property type="project" value="InterPro"/>
</dbReference>
<dbReference type="InterPro" id="IPR043130">
    <property type="entry name" value="CDP-OH_PTrfase_TM_dom"/>
</dbReference>
<dbReference type="GO" id="GO:0008654">
    <property type="term" value="P:phospholipid biosynthetic process"/>
    <property type="evidence" value="ECO:0007669"/>
    <property type="project" value="InterPro"/>
</dbReference>
<keyword evidence="2" id="KW-0808">Transferase</keyword>
<accession>A0A3B0RVC1</accession>
<organism evidence="2">
    <name type="scientific">hydrothermal vent metagenome</name>
    <dbReference type="NCBI Taxonomy" id="652676"/>
    <lineage>
        <taxon>unclassified sequences</taxon>
        <taxon>metagenomes</taxon>
        <taxon>ecological metagenomes</taxon>
    </lineage>
</organism>
<name>A0A3B0RVC1_9ZZZZ</name>
<dbReference type="Gene3D" id="1.20.120.1760">
    <property type="match status" value="1"/>
</dbReference>
<gene>
    <name evidence="2" type="ORF">MNBD_ACTINO01-986</name>
</gene>
<keyword evidence="1" id="KW-0472">Membrane</keyword>
<dbReference type="EC" id="2.7.8.5" evidence="2"/>
<feature type="non-terminal residue" evidence="2">
    <location>
        <position position="1"/>
    </location>
</feature>
<dbReference type="AlphaFoldDB" id="A0A3B0RVC1"/>
<protein>
    <submittedName>
        <fullName evidence="2">CDP-diacylglycerol--glycerol-3-phosphate 3-phosphatidyltransferase</fullName>
        <ecNumber evidence="2">2.7.8.5</ecNumber>
    </submittedName>
</protein>
<dbReference type="Pfam" id="PF01066">
    <property type="entry name" value="CDP-OH_P_transf"/>
    <property type="match status" value="1"/>
</dbReference>
<feature type="transmembrane region" description="Helical" evidence="1">
    <location>
        <begin position="37"/>
        <end position="56"/>
    </location>
</feature>
<keyword evidence="1" id="KW-1133">Transmembrane helix</keyword>
<dbReference type="InterPro" id="IPR000462">
    <property type="entry name" value="CDP-OH_P_trans"/>
</dbReference>
<proteinExistence type="predicted"/>
<keyword evidence="1" id="KW-0812">Transmembrane</keyword>